<sequence length="48" mass="4968">METVIVGGIVLIIILLAIRSVYKNMKSGGCSSCDAGCSKCSGCNSKKE</sequence>
<comment type="caution">
    <text evidence="2">The sequence shown here is derived from an EMBL/GenBank/DDBJ whole genome shotgun (WGS) entry which is preliminary data.</text>
</comment>
<dbReference type="Proteomes" id="UP001189143">
    <property type="component" value="Unassembled WGS sequence"/>
</dbReference>
<dbReference type="EMBL" id="CAMTCP010000242">
    <property type="protein sequence ID" value="CAI3630026.1"/>
    <property type="molecule type" value="Genomic_DNA"/>
</dbReference>
<evidence type="ECO:0000313" key="4">
    <source>
        <dbReference type="Proteomes" id="UP000789738"/>
    </source>
</evidence>
<evidence type="ECO:0000313" key="2">
    <source>
        <dbReference type="EMBL" id="CAG9701933.1"/>
    </source>
</evidence>
<dbReference type="Pfam" id="PF12669">
    <property type="entry name" value="FeoB_associated"/>
    <property type="match status" value="1"/>
</dbReference>
<proteinExistence type="predicted"/>
<evidence type="ECO:0000256" key="1">
    <source>
        <dbReference type="SAM" id="Phobius"/>
    </source>
</evidence>
<accession>A0AA86JD30</accession>
<keyword evidence="1" id="KW-1133">Transmembrane helix</keyword>
<reference evidence="2" key="1">
    <citation type="submission" date="2021-10" db="EMBL/GenBank/DDBJ databases">
        <authorList>
            <person name="Mesa V."/>
        </authorList>
    </citation>
    <scope>NUCLEOTIDE SEQUENCE</scope>
    <source>
        <strain evidence="2">CC3_PB</strain>
    </source>
</reference>
<dbReference type="EMBL" id="CAKJVE010000001">
    <property type="protein sequence ID" value="CAG9701933.1"/>
    <property type="molecule type" value="Genomic_DNA"/>
</dbReference>
<name>A0AA86JD30_9CLOT</name>
<keyword evidence="1" id="KW-0472">Membrane</keyword>
<evidence type="ECO:0000313" key="3">
    <source>
        <dbReference type="EMBL" id="CAI3630026.1"/>
    </source>
</evidence>
<gene>
    <name evidence="3" type="ORF">CNEO2_440037</name>
    <name evidence="2" type="ORF">CNEO_10404</name>
</gene>
<keyword evidence="1" id="KW-0812">Transmembrane</keyword>
<dbReference type="Proteomes" id="UP000789738">
    <property type="component" value="Unassembled WGS sequence"/>
</dbReference>
<dbReference type="RefSeq" id="WP_210885353.1">
    <property type="nucleotide sequence ID" value="NZ_CAKJVE010000001.1"/>
</dbReference>
<protein>
    <submittedName>
        <fullName evidence="2">Attachment p12 family protein</fullName>
    </submittedName>
    <submittedName>
        <fullName evidence="3">Virus attachment protein p12 family</fullName>
    </submittedName>
</protein>
<reference evidence="3" key="2">
    <citation type="submission" date="2022-10" db="EMBL/GenBank/DDBJ databases">
        <authorList>
            <person name="Aires J."/>
            <person name="Mesa V."/>
        </authorList>
    </citation>
    <scope>NUCLEOTIDE SEQUENCE</scope>
    <source>
        <strain evidence="3">Clostridium neonatale JD116</strain>
    </source>
</reference>
<feature type="transmembrane region" description="Helical" evidence="1">
    <location>
        <begin position="6"/>
        <end position="22"/>
    </location>
</feature>
<dbReference type="AlphaFoldDB" id="A0AA86JD30"/>
<organism evidence="2 4">
    <name type="scientific">Clostridium neonatale</name>
    <dbReference type="NCBI Taxonomy" id="137838"/>
    <lineage>
        <taxon>Bacteria</taxon>
        <taxon>Bacillati</taxon>
        <taxon>Bacillota</taxon>
        <taxon>Clostridia</taxon>
        <taxon>Eubacteriales</taxon>
        <taxon>Clostridiaceae</taxon>
        <taxon>Clostridium</taxon>
    </lineage>
</organism>